<feature type="domain" description="Proliferating cell nuclear antigen PCNA N-terminal" evidence="6">
    <location>
        <begin position="1"/>
        <end position="120"/>
    </location>
</feature>
<dbReference type="NCBIfam" id="NF002221">
    <property type="entry name" value="PRK01115.1-4"/>
    <property type="match status" value="1"/>
</dbReference>
<comment type="function">
    <text evidence="3">Sliding clamp subunit that acts as a moving platform for DNA processing. Responsible for tethering the catalytic subunit of DNA polymerase and other proteins to DNA during high-speed replication.</text>
</comment>
<evidence type="ECO:0000259" key="7">
    <source>
        <dbReference type="Pfam" id="PF02747"/>
    </source>
</evidence>
<reference evidence="8" key="2">
    <citation type="journal article" date="2022" name="Nat. Microbiol.">
        <title>A closed Candidatus Odinarchaeum chromosome exposes Asgard archaeal viruses.</title>
        <authorList>
            <person name="Tamarit D."/>
            <person name="Caceres E.F."/>
            <person name="Krupovic M."/>
            <person name="Nijland R."/>
            <person name="Eme L."/>
            <person name="Robinson N.P."/>
            <person name="Ettema T.J.G."/>
        </authorList>
    </citation>
    <scope>NUCLEOTIDE SEQUENCE</scope>
    <source>
        <strain evidence="8">LCB_4</strain>
    </source>
</reference>
<keyword evidence="3 4" id="KW-0235">DNA replication</keyword>
<dbReference type="PANTHER" id="PTHR11352">
    <property type="entry name" value="PROLIFERATING CELL NUCLEAR ANTIGEN"/>
    <property type="match status" value="1"/>
</dbReference>
<dbReference type="GO" id="GO:0003677">
    <property type="term" value="F:DNA binding"/>
    <property type="evidence" value="ECO:0007669"/>
    <property type="project" value="UniProtKB-UniRule"/>
</dbReference>
<dbReference type="InterPro" id="IPR022649">
    <property type="entry name" value="Pr_cel_nuc_antig_C"/>
</dbReference>
<comment type="similarity">
    <text evidence="1 3 4">Belongs to the PCNA family.</text>
</comment>
<evidence type="ECO:0000256" key="4">
    <source>
        <dbReference type="RuleBase" id="RU003671"/>
    </source>
</evidence>
<dbReference type="InterPro" id="IPR022648">
    <property type="entry name" value="Pr_cel_nuc_antig_N"/>
</dbReference>
<dbReference type="NCBIfam" id="TIGR00590">
    <property type="entry name" value="pcna"/>
    <property type="match status" value="1"/>
</dbReference>
<dbReference type="GO" id="GO:0030337">
    <property type="term" value="F:DNA polymerase processivity factor activity"/>
    <property type="evidence" value="ECO:0007669"/>
    <property type="project" value="UniProtKB-UniRule"/>
</dbReference>
<dbReference type="InterPro" id="IPR000730">
    <property type="entry name" value="Pr_cel_nuc_antig"/>
</dbReference>
<organism evidence="8 9">
    <name type="scientific">Odinarchaeota yellowstonii (strain LCB_4)</name>
    <dbReference type="NCBI Taxonomy" id="1841599"/>
    <lineage>
        <taxon>Archaea</taxon>
        <taxon>Promethearchaeati</taxon>
        <taxon>Candidatus Odinarchaeota</taxon>
        <taxon>Candidatus Odinarchaeia</taxon>
        <taxon>Candidatus Odinarchaeales</taxon>
        <taxon>Candidatus Odinarchaeaceae</taxon>
        <taxon>Candidatus Odinarchaeum</taxon>
    </lineage>
</organism>
<comment type="subunit">
    <text evidence="3">Homotrimer. The subunits circularize to form a toroid; DNA passes through its center. Replication factor C (RFC) is required to load the toroid on the DNA.</text>
</comment>
<dbReference type="PRINTS" id="PR00339">
    <property type="entry name" value="PCNACYCLIN"/>
</dbReference>
<dbReference type="SUPFAM" id="SSF55979">
    <property type="entry name" value="DNA clamp"/>
    <property type="match status" value="2"/>
</dbReference>
<dbReference type="Gene3D" id="3.70.10.10">
    <property type="match status" value="1"/>
</dbReference>
<dbReference type="InterPro" id="IPR046938">
    <property type="entry name" value="DNA_clamp_sf"/>
</dbReference>
<proteinExistence type="inferred from homology"/>
<feature type="domain" description="Proliferating cell nuclear antigen PCNA C-terminal" evidence="7">
    <location>
        <begin position="126"/>
        <end position="244"/>
    </location>
</feature>
<evidence type="ECO:0000256" key="2">
    <source>
        <dbReference type="ARBA" id="ARBA00023125"/>
    </source>
</evidence>
<name>A0AAF0IAC0_ODILC</name>
<dbReference type="GO" id="GO:0006275">
    <property type="term" value="P:regulation of DNA replication"/>
    <property type="evidence" value="ECO:0007669"/>
    <property type="project" value="UniProtKB-UniRule"/>
</dbReference>
<dbReference type="Pfam" id="PF00705">
    <property type="entry name" value="PCNA_N"/>
    <property type="match status" value="1"/>
</dbReference>
<evidence type="ECO:0000256" key="5">
    <source>
        <dbReference type="RuleBase" id="RU003673"/>
    </source>
</evidence>
<evidence type="ECO:0000313" key="8">
    <source>
        <dbReference type="EMBL" id="WEU39639.1"/>
    </source>
</evidence>
<dbReference type="PANTHER" id="PTHR11352:SF0">
    <property type="entry name" value="PROLIFERATING CELL NUCLEAR ANTIGEN"/>
    <property type="match status" value="1"/>
</dbReference>
<dbReference type="EMBL" id="CP091871">
    <property type="protein sequence ID" value="WEU39639.1"/>
    <property type="molecule type" value="Genomic_DNA"/>
</dbReference>
<dbReference type="Proteomes" id="UP000186851">
    <property type="component" value="Chromosome"/>
</dbReference>
<dbReference type="Pfam" id="PF02747">
    <property type="entry name" value="PCNA_C"/>
    <property type="match status" value="1"/>
</dbReference>
<protein>
    <recommendedName>
        <fullName evidence="3">DNA polymerase sliding clamp</fullName>
    </recommendedName>
    <alternativeName>
        <fullName evidence="3">Proliferating cell nuclear antigen homolog</fullName>
        <shortName evidence="3">PCNA</shortName>
    </alternativeName>
</protein>
<evidence type="ECO:0000256" key="3">
    <source>
        <dbReference type="HAMAP-Rule" id="MF_00317"/>
    </source>
</evidence>
<reference evidence="8" key="1">
    <citation type="journal article" date="2017" name="Nature">
        <title>Asgard archaea illuminate the origin of eukaryotic cellular complexity.</title>
        <authorList>
            <person name="Zaremba-Niedzwiedzka K."/>
            <person name="Caceres E.F."/>
            <person name="Saw J.H."/>
            <person name="Backstrom D."/>
            <person name="Juzokaite L."/>
            <person name="Vancaester E."/>
            <person name="Seitz K.W."/>
            <person name="Anantharaman K."/>
            <person name="Starnawski P."/>
            <person name="Kjeldsen K.U."/>
            <person name="Scott M.B."/>
            <person name="Nunoura T."/>
            <person name="Banfield J.F."/>
            <person name="Schramm A."/>
            <person name="Baker B.J."/>
            <person name="Spang A."/>
            <person name="Ettema T.J.G."/>
        </authorList>
    </citation>
    <scope>NUCLEOTIDE SEQUENCE</scope>
    <source>
        <strain evidence="8">LCB_4</strain>
    </source>
</reference>
<keyword evidence="2 3" id="KW-0238">DNA-binding</keyword>
<evidence type="ECO:0000256" key="1">
    <source>
        <dbReference type="ARBA" id="ARBA00010462"/>
    </source>
</evidence>
<dbReference type="CDD" id="cd00577">
    <property type="entry name" value="PCNA"/>
    <property type="match status" value="1"/>
</dbReference>
<dbReference type="KEGG" id="oyw:OdinLCB4_003910"/>
<dbReference type="PROSITE" id="PS01251">
    <property type="entry name" value="PCNA_1"/>
    <property type="match status" value="1"/>
</dbReference>
<evidence type="ECO:0000313" key="9">
    <source>
        <dbReference type="Proteomes" id="UP000186851"/>
    </source>
</evidence>
<comment type="function">
    <text evidence="5">Sliding clamp subunit. Responsible for tethering the catalytic subunit of DNA polymerase to DNA during high-speed replication.</text>
</comment>
<accession>A0AAF0IAC0</accession>
<gene>
    <name evidence="3 8" type="primary">pcn</name>
    <name evidence="8" type="ORF">OdinLCB4_003910</name>
</gene>
<dbReference type="GO" id="GO:0006272">
    <property type="term" value="P:leading strand elongation"/>
    <property type="evidence" value="ECO:0007669"/>
    <property type="project" value="TreeGrafter"/>
</dbReference>
<sequence>MFKIKFADAKFWRNISEALSSLVDEGSFTVNPTGIKMRAMDPSHIAMVDFELPSEAFQQYECAKEVKIGLNLDEMVKIMRRAAAGDALEIAAEGTLDRLHIKFIGKAVRRFSLSLIDIQAENIPTPNIDFKSIVTMTTDALRQAIEDAQIISDHIKLVMEGETLILKAAGDTGEVEIKLTKDEESVLSVTSKENSTATYSLEYLNDIMKGAATSNIVELSFSTNMPIKLVFPIEKGGITYYLAPRVEAE</sequence>
<evidence type="ECO:0000259" key="6">
    <source>
        <dbReference type="Pfam" id="PF00705"/>
    </source>
</evidence>
<dbReference type="AlphaFoldDB" id="A0AAF0IAC0"/>
<dbReference type="InterPro" id="IPR022659">
    <property type="entry name" value="Pr_cel_nuc_antig_CS"/>
</dbReference>
<dbReference type="HAMAP" id="MF_00317">
    <property type="entry name" value="DNApol_clamp_arch"/>
    <property type="match status" value="1"/>
</dbReference>